<dbReference type="InterPro" id="IPR001509">
    <property type="entry name" value="Epimerase_deHydtase"/>
</dbReference>
<dbReference type="EMBL" id="QTKU01000001">
    <property type="protein sequence ID" value="MBS8259950.1"/>
    <property type="molecule type" value="Genomic_DNA"/>
</dbReference>
<gene>
    <name evidence="2" type="ORF">DYI23_06935</name>
</gene>
<evidence type="ECO:0000259" key="1">
    <source>
        <dbReference type="Pfam" id="PF01370"/>
    </source>
</evidence>
<dbReference type="Gene3D" id="3.40.50.720">
    <property type="entry name" value="NAD(P)-binding Rossmann-like Domain"/>
    <property type="match status" value="1"/>
</dbReference>
<dbReference type="Pfam" id="PF01370">
    <property type="entry name" value="Epimerase"/>
    <property type="match status" value="1"/>
</dbReference>
<evidence type="ECO:0000313" key="2">
    <source>
        <dbReference type="EMBL" id="MBS8259950.1"/>
    </source>
</evidence>
<feature type="domain" description="NAD-dependent epimerase/dehydratase" evidence="1">
    <location>
        <begin position="15"/>
        <end position="142"/>
    </location>
</feature>
<name>A0A944CAZ8_9HYPH</name>
<dbReference type="PANTHER" id="PTHR48079">
    <property type="entry name" value="PROTEIN YEEZ"/>
    <property type="match status" value="1"/>
</dbReference>
<dbReference type="AlphaFoldDB" id="A0A944CAZ8"/>
<accession>A0A944CAZ8</accession>
<dbReference type="Proteomes" id="UP000705379">
    <property type="component" value="Unassembled WGS sequence"/>
</dbReference>
<reference evidence="2" key="2">
    <citation type="journal article" date="2021" name="Microorganisms">
        <title>Bacterial Dimethylsulfoniopropionate Biosynthesis in the East China Sea.</title>
        <authorList>
            <person name="Liu J."/>
            <person name="Zhang Y."/>
            <person name="Liu J."/>
            <person name="Zhong H."/>
            <person name="Williams B.T."/>
            <person name="Zheng Y."/>
            <person name="Curson A.R.J."/>
            <person name="Sun C."/>
            <person name="Sun H."/>
            <person name="Song D."/>
            <person name="Wagner Mackenzie B."/>
            <person name="Bermejo Martinez A."/>
            <person name="Todd J.D."/>
            <person name="Zhang X.H."/>
        </authorList>
    </citation>
    <scope>NUCLEOTIDE SEQUENCE</scope>
    <source>
        <strain evidence="2">AESS21</strain>
    </source>
</reference>
<sequence>MKEEGEARSHLVMDVFVTGGTGTIGSAVVRELRDRGHHIVALARSEEASARIRDAGASPFPGDLRDPAGWTDRAMSCDAFIHAGASFSDKMAEIDRKAMQAVLRTATFRKKQLRLIYTGNIWLYPASPEVPLSETTSFDPLPALSWMTGQIRSLQTALNLSVSIIHPSFVCSARSGPIADMAQALRSGKPFKTRARPDTVWSLISDEDLARLYADVLEGRNFRLSLLATALPAITVQEIASWVEARLGGTLKLKTIATPDDVDSRHDLDAGLARSQAVSADKAARLLNWSPQLDTIETLVDHLLAETEPAI</sequence>
<comment type="caution">
    <text evidence="2">The sequence shown here is derived from an EMBL/GenBank/DDBJ whole genome shotgun (WGS) entry which is preliminary data.</text>
</comment>
<dbReference type="GO" id="GO:0004029">
    <property type="term" value="F:aldehyde dehydrogenase (NAD+) activity"/>
    <property type="evidence" value="ECO:0007669"/>
    <property type="project" value="TreeGrafter"/>
</dbReference>
<dbReference type="GO" id="GO:0005737">
    <property type="term" value="C:cytoplasm"/>
    <property type="evidence" value="ECO:0007669"/>
    <property type="project" value="TreeGrafter"/>
</dbReference>
<dbReference type="PANTHER" id="PTHR48079:SF6">
    <property type="entry name" value="NAD(P)-BINDING DOMAIN-CONTAINING PROTEIN-RELATED"/>
    <property type="match status" value="1"/>
</dbReference>
<organism evidence="2 3">
    <name type="scientific">Roseibium polysiphoniae</name>
    <dbReference type="NCBI Taxonomy" id="2571221"/>
    <lineage>
        <taxon>Bacteria</taxon>
        <taxon>Pseudomonadati</taxon>
        <taxon>Pseudomonadota</taxon>
        <taxon>Alphaproteobacteria</taxon>
        <taxon>Hyphomicrobiales</taxon>
        <taxon>Stappiaceae</taxon>
        <taxon>Roseibium</taxon>
    </lineage>
</organism>
<dbReference type="InterPro" id="IPR051783">
    <property type="entry name" value="NAD(P)-dependent_oxidoreduct"/>
</dbReference>
<proteinExistence type="predicted"/>
<reference evidence="2" key="1">
    <citation type="submission" date="2018-08" db="EMBL/GenBank/DDBJ databases">
        <authorList>
            <person name="Jin W."/>
            <person name="Wang H."/>
            <person name="Yang Y."/>
            <person name="Li M."/>
            <person name="Liu J."/>
        </authorList>
    </citation>
    <scope>NUCLEOTIDE SEQUENCE</scope>
    <source>
        <strain evidence="2">AESS21</strain>
    </source>
</reference>
<evidence type="ECO:0000313" key="3">
    <source>
        <dbReference type="Proteomes" id="UP000705379"/>
    </source>
</evidence>
<dbReference type="SUPFAM" id="SSF51735">
    <property type="entry name" value="NAD(P)-binding Rossmann-fold domains"/>
    <property type="match status" value="1"/>
</dbReference>
<dbReference type="InterPro" id="IPR036291">
    <property type="entry name" value="NAD(P)-bd_dom_sf"/>
</dbReference>
<protein>
    <submittedName>
        <fullName evidence="2">NAD-dependent epimerase/dehydratase family protein</fullName>
    </submittedName>
</protein>